<name>A0ABN9CAG2_9NEOB</name>
<keyword evidence="1" id="KW-1133">Transmembrane helix</keyword>
<proteinExistence type="predicted"/>
<keyword evidence="3" id="KW-1185">Reference proteome</keyword>
<gene>
    <name evidence="2" type="ORF">SPARVUS_LOCUS4632268</name>
</gene>
<reference evidence="2" key="1">
    <citation type="submission" date="2023-05" db="EMBL/GenBank/DDBJ databases">
        <authorList>
            <person name="Stuckert A."/>
        </authorList>
    </citation>
    <scope>NUCLEOTIDE SEQUENCE</scope>
</reference>
<comment type="caution">
    <text evidence="2">The sequence shown here is derived from an EMBL/GenBank/DDBJ whole genome shotgun (WGS) entry which is preliminary data.</text>
</comment>
<sequence>MQAAFEPFLHCVFALLLLMRFAGGVHFFNYFFLLLSRFKIQNVSKPQYMLFCTVSIAVYRNKNATFCVKKSP</sequence>
<feature type="transmembrane region" description="Helical" evidence="1">
    <location>
        <begin position="12"/>
        <end position="35"/>
    </location>
</feature>
<organism evidence="2 3">
    <name type="scientific">Staurois parvus</name>
    <dbReference type="NCBI Taxonomy" id="386267"/>
    <lineage>
        <taxon>Eukaryota</taxon>
        <taxon>Metazoa</taxon>
        <taxon>Chordata</taxon>
        <taxon>Craniata</taxon>
        <taxon>Vertebrata</taxon>
        <taxon>Euteleostomi</taxon>
        <taxon>Amphibia</taxon>
        <taxon>Batrachia</taxon>
        <taxon>Anura</taxon>
        <taxon>Neobatrachia</taxon>
        <taxon>Ranoidea</taxon>
        <taxon>Ranidae</taxon>
        <taxon>Staurois</taxon>
    </lineage>
</organism>
<evidence type="ECO:0000256" key="1">
    <source>
        <dbReference type="SAM" id="Phobius"/>
    </source>
</evidence>
<keyword evidence="1" id="KW-0812">Transmembrane</keyword>
<evidence type="ECO:0008006" key="4">
    <source>
        <dbReference type="Google" id="ProtNLM"/>
    </source>
</evidence>
<protein>
    <recommendedName>
        <fullName evidence="4">Secreted protein</fullName>
    </recommendedName>
</protein>
<keyword evidence="1" id="KW-0472">Membrane</keyword>
<dbReference type="Proteomes" id="UP001162483">
    <property type="component" value="Unassembled WGS sequence"/>
</dbReference>
<evidence type="ECO:0000313" key="2">
    <source>
        <dbReference type="EMBL" id="CAI9557054.1"/>
    </source>
</evidence>
<dbReference type="EMBL" id="CATNWA010008883">
    <property type="protein sequence ID" value="CAI9557054.1"/>
    <property type="molecule type" value="Genomic_DNA"/>
</dbReference>
<accession>A0ABN9CAG2</accession>
<evidence type="ECO:0000313" key="3">
    <source>
        <dbReference type="Proteomes" id="UP001162483"/>
    </source>
</evidence>